<name>A0AAV5WP32_9BILA</name>
<evidence type="ECO:0000256" key="1">
    <source>
        <dbReference type="SAM" id="MobiDB-lite"/>
    </source>
</evidence>
<reference evidence="2" key="1">
    <citation type="submission" date="2023-10" db="EMBL/GenBank/DDBJ databases">
        <title>Genome assembly of Pristionchus species.</title>
        <authorList>
            <person name="Yoshida K."/>
            <person name="Sommer R.J."/>
        </authorList>
    </citation>
    <scope>NUCLEOTIDE SEQUENCE</scope>
    <source>
        <strain evidence="2">RS5133</strain>
    </source>
</reference>
<comment type="caution">
    <text evidence="2">The sequence shown here is derived from an EMBL/GenBank/DDBJ whole genome shotgun (WGS) entry which is preliminary data.</text>
</comment>
<feature type="region of interest" description="Disordered" evidence="1">
    <location>
        <begin position="50"/>
        <end position="100"/>
    </location>
</feature>
<keyword evidence="3" id="KW-1185">Reference proteome</keyword>
<protein>
    <recommendedName>
        <fullName evidence="4">Strictosidine synthase conserved region domain-containing protein</fullName>
    </recommendedName>
</protein>
<feature type="compositionally biased region" description="Basic and acidic residues" evidence="1">
    <location>
        <begin position="71"/>
        <end position="84"/>
    </location>
</feature>
<feature type="compositionally biased region" description="Basic residues" evidence="1">
    <location>
        <begin position="61"/>
        <end position="70"/>
    </location>
</feature>
<accession>A0AAV5WP32</accession>
<evidence type="ECO:0008006" key="4">
    <source>
        <dbReference type="Google" id="ProtNLM"/>
    </source>
</evidence>
<feature type="non-terminal residue" evidence="2">
    <location>
        <position position="271"/>
    </location>
</feature>
<organism evidence="2 3">
    <name type="scientific">Pristionchus fissidentatus</name>
    <dbReference type="NCBI Taxonomy" id="1538716"/>
    <lineage>
        <taxon>Eukaryota</taxon>
        <taxon>Metazoa</taxon>
        <taxon>Ecdysozoa</taxon>
        <taxon>Nematoda</taxon>
        <taxon>Chromadorea</taxon>
        <taxon>Rhabditida</taxon>
        <taxon>Rhabditina</taxon>
        <taxon>Diplogasteromorpha</taxon>
        <taxon>Diplogasteroidea</taxon>
        <taxon>Neodiplogasteridae</taxon>
        <taxon>Pristionchus</taxon>
    </lineage>
</organism>
<gene>
    <name evidence="2" type="ORF">PFISCL1PPCAC_24074</name>
</gene>
<proteinExistence type="predicted"/>
<feature type="compositionally biased region" description="Basic and acidic residues" evidence="1">
    <location>
        <begin position="50"/>
        <end position="60"/>
    </location>
</feature>
<dbReference type="SUPFAM" id="SSF63829">
    <property type="entry name" value="Calcium-dependent phosphotriesterase"/>
    <property type="match status" value="1"/>
</dbReference>
<dbReference type="AlphaFoldDB" id="A0AAV5WP32"/>
<feature type="non-terminal residue" evidence="2">
    <location>
        <position position="1"/>
    </location>
</feature>
<evidence type="ECO:0000313" key="2">
    <source>
        <dbReference type="EMBL" id="GMT32777.1"/>
    </source>
</evidence>
<dbReference type="EMBL" id="BTSY01000006">
    <property type="protein sequence ID" value="GMT32777.1"/>
    <property type="molecule type" value="Genomic_DNA"/>
</dbReference>
<sequence length="271" mass="30862">IDLSSKRAHYVKKSALDLSSKRAHSLHTNFFFHHLSLLFSIRRLQYETEKRHESDEDRDHHHGRHSHHHHHEDGHRHSHREEKGSRKREKNDDDGDTIYVDTSRPFSHTVSMGAFFSNHISQIAHNSSAIKGEENFSIPSLNKGRKKLELKKVKNTSFSRVTNPLGAAYDAVMRMWIYTNTGEGTVELATYEGHVRDSIKGFVLPSAIAIIKPGSLFAVIDDYGIYVIDLLSNSRKVVADCMRGKCRGLATTEDGNVATIMHEIPSFIYVY</sequence>
<evidence type="ECO:0000313" key="3">
    <source>
        <dbReference type="Proteomes" id="UP001432322"/>
    </source>
</evidence>
<dbReference type="Proteomes" id="UP001432322">
    <property type="component" value="Unassembled WGS sequence"/>
</dbReference>